<evidence type="ECO:0000313" key="3">
    <source>
        <dbReference type="EMBL" id="MBB4037527.1"/>
    </source>
</evidence>
<accession>A0A840CN64</accession>
<feature type="signal peptide" evidence="2">
    <location>
        <begin position="1"/>
        <end position="23"/>
    </location>
</feature>
<keyword evidence="1" id="KW-0175">Coiled coil</keyword>
<dbReference type="EMBL" id="JACIEP010000014">
    <property type="protein sequence ID" value="MBB4037527.1"/>
    <property type="molecule type" value="Genomic_DNA"/>
</dbReference>
<dbReference type="AlphaFoldDB" id="A0A840CN64"/>
<evidence type="ECO:0000256" key="1">
    <source>
        <dbReference type="SAM" id="Coils"/>
    </source>
</evidence>
<name>A0A840CN64_9BACT</name>
<feature type="coiled-coil region" evidence="1">
    <location>
        <begin position="31"/>
        <end position="59"/>
    </location>
</feature>
<protein>
    <recommendedName>
        <fullName evidence="5">Lipoprotein</fullName>
    </recommendedName>
</protein>
<proteinExistence type="predicted"/>
<evidence type="ECO:0000256" key="2">
    <source>
        <dbReference type="SAM" id="SignalP"/>
    </source>
</evidence>
<organism evidence="3 4">
    <name type="scientific">Dysgonomonas hofstadii</name>
    <dbReference type="NCBI Taxonomy" id="637886"/>
    <lineage>
        <taxon>Bacteria</taxon>
        <taxon>Pseudomonadati</taxon>
        <taxon>Bacteroidota</taxon>
        <taxon>Bacteroidia</taxon>
        <taxon>Bacteroidales</taxon>
        <taxon>Dysgonomonadaceae</taxon>
        <taxon>Dysgonomonas</taxon>
    </lineage>
</organism>
<dbReference type="Proteomes" id="UP000555103">
    <property type="component" value="Unassembled WGS sequence"/>
</dbReference>
<gene>
    <name evidence="3" type="ORF">GGR21_003444</name>
</gene>
<feature type="chain" id="PRO_5032640622" description="Lipoprotein" evidence="2">
    <location>
        <begin position="24"/>
        <end position="184"/>
    </location>
</feature>
<keyword evidence="4" id="KW-1185">Reference proteome</keyword>
<keyword evidence="2" id="KW-0732">Signal</keyword>
<evidence type="ECO:0000313" key="4">
    <source>
        <dbReference type="Proteomes" id="UP000555103"/>
    </source>
</evidence>
<dbReference type="PROSITE" id="PS51257">
    <property type="entry name" value="PROKAR_LIPOPROTEIN"/>
    <property type="match status" value="1"/>
</dbReference>
<evidence type="ECO:0008006" key="5">
    <source>
        <dbReference type="Google" id="ProtNLM"/>
    </source>
</evidence>
<reference evidence="3 4" key="1">
    <citation type="submission" date="2020-08" db="EMBL/GenBank/DDBJ databases">
        <title>Genomic Encyclopedia of Type Strains, Phase IV (KMG-IV): sequencing the most valuable type-strain genomes for metagenomic binning, comparative biology and taxonomic classification.</title>
        <authorList>
            <person name="Goeker M."/>
        </authorList>
    </citation>
    <scope>NUCLEOTIDE SEQUENCE [LARGE SCALE GENOMIC DNA]</scope>
    <source>
        <strain evidence="3 4">DSM 104969</strain>
    </source>
</reference>
<sequence length="184" mass="20783">MKKNAISSIISLLVLLSMFSCTVQIPGNNANVRYTQNNRQIEENEARSQEEIIKEYNLDEFITKDNRGNTSVKKDSFGKAIIDNGKGDKIEVERDSFGNSYVKDKNGKRIKISKGFAGRTVIEDEKGNKSEVVDKDIFGNITIKDSKGNKFKVTKDIFGDTYVEDEKGNKKKVKSDIFGRIELE</sequence>
<comment type="caution">
    <text evidence="3">The sequence shown here is derived from an EMBL/GenBank/DDBJ whole genome shotgun (WGS) entry which is preliminary data.</text>
</comment>
<dbReference type="RefSeq" id="WP_183308367.1">
    <property type="nucleotide sequence ID" value="NZ_JACIEP010000014.1"/>
</dbReference>